<keyword evidence="7 13" id="KW-0547">Nucleotide-binding</keyword>
<dbReference type="PROSITE" id="PS50206">
    <property type="entry name" value="RHODANESE_3"/>
    <property type="match status" value="1"/>
</dbReference>
<evidence type="ECO:0000256" key="9">
    <source>
        <dbReference type="ARBA" id="ARBA00022833"/>
    </source>
</evidence>
<evidence type="ECO:0000256" key="5">
    <source>
        <dbReference type="ARBA" id="ARBA00022695"/>
    </source>
</evidence>
<dbReference type="EMBL" id="MU157827">
    <property type="protein sequence ID" value="KAF9533718.1"/>
    <property type="molecule type" value="Genomic_DNA"/>
</dbReference>
<evidence type="ECO:0000259" key="14">
    <source>
        <dbReference type="PROSITE" id="PS50206"/>
    </source>
</evidence>
<comment type="caution">
    <text evidence="15">The sequence shown here is derived from an EMBL/GenBank/DDBJ whole genome shotgun (WGS) entry which is preliminary data.</text>
</comment>
<dbReference type="GO" id="GO:0005829">
    <property type="term" value="C:cytosol"/>
    <property type="evidence" value="ECO:0007669"/>
    <property type="project" value="UniProtKB-SubCell"/>
</dbReference>
<keyword evidence="9 13" id="KW-0862">Zinc</keyword>
<feature type="binding site" evidence="13">
    <location>
        <position position="250"/>
    </location>
    <ligand>
        <name>Zn(2+)</name>
        <dbReference type="ChEBI" id="CHEBI:29105"/>
    </ligand>
</feature>
<organism evidence="15 16">
    <name type="scientific">Crepidotus variabilis</name>
    <dbReference type="NCBI Taxonomy" id="179855"/>
    <lineage>
        <taxon>Eukaryota</taxon>
        <taxon>Fungi</taxon>
        <taxon>Dikarya</taxon>
        <taxon>Basidiomycota</taxon>
        <taxon>Agaricomycotina</taxon>
        <taxon>Agaricomycetes</taxon>
        <taxon>Agaricomycetidae</taxon>
        <taxon>Agaricales</taxon>
        <taxon>Agaricineae</taxon>
        <taxon>Crepidotaceae</taxon>
        <taxon>Crepidotus</taxon>
    </lineage>
</organism>
<feature type="binding site" evidence="13">
    <location>
        <position position="86"/>
    </location>
    <ligand>
        <name>ATP</name>
        <dbReference type="ChEBI" id="CHEBI:30616"/>
    </ligand>
</feature>
<dbReference type="CDD" id="cd00757">
    <property type="entry name" value="ThiF_MoeB_HesA_family"/>
    <property type="match status" value="1"/>
</dbReference>
<sequence>MSALPLLDYQRYGRQMILDGIGFPGQVKLRKASVAVVGAGGLGCPALQYLCAAGIGRIGIIDHDRVELSNLQRQILHTEETIGLHKAESAARALKSMNSDVLLDVQTVAVVADNARELLAPYDILLDCTDNVPTRYLLSDTAVALGKPLVSGAAQKFEGQLSVFNYGANGPCYRCLYPTPPPRETVGSCAELGIFGVVTGTIGNLQALETIKIILGLHDETPALLIFSALGTPPFRSIKLRSKKESCLACGKSPRIPSSTDYVQFCGGPAPDWVSLGQSSGKANQRAKVEELRQAIESGVELSIIDVRPPTEFGICQLPGSRNIPLKALLEDPKKCIDSGTEPVYVVCRLGNDSQIAAKALRSQIEGEITVKDVIGGLQAWSKEIDPSFPIY</sequence>
<evidence type="ECO:0000256" key="10">
    <source>
        <dbReference type="ARBA" id="ARBA00022840"/>
    </source>
</evidence>
<dbReference type="InterPro" id="IPR045886">
    <property type="entry name" value="ThiF/MoeB/HesA"/>
</dbReference>
<evidence type="ECO:0000313" key="15">
    <source>
        <dbReference type="EMBL" id="KAF9533718.1"/>
    </source>
</evidence>
<dbReference type="OrthoDB" id="10261062at2759"/>
<dbReference type="GO" id="GO:0070566">
    <property type="term" value="F:adenylyltransferase activity"/>
    <property type="evidence" value="ECO:0007669"/>
    <property type="project" value="InterPro"/>
</dbReference>
<evidence type="ECO:0000256" key="12">
    <source>
        <dbReference type="ARBA" id="ARBA00075323"/>
    </source>
</evidence>
<feature type="binding site" evidence="13">
    <location>
        <position position="172"/>
    </location>
    <ligand>
        <name>Zn(2+)</name>
        <dbReference type="ChEBI" id="CHEBI:29105"/>
    </ligand>
</feature>
<evidence type="ECO:0000256" key="8">
    <source>
        <dbReference type="ARBA" id="ARBA00022786"/>
    </source>
</evidence>
<dbReference type="Pfam" id="PF00581">
    <property type="entry name" value="Rhodanese"/>
    <property type="match status" value="1"/>
</dbReference>
<keyword evidence="16" id="KW-1185">Reference proteome</keyword>
<dbReference type="InterPro" id="IPR001763">
    <property type="entry name" value="Rhodanese-like_dom"/>
</dbReference>
<feature type="active site" description="Glycyl thioester intermediate; for adenylyltransferase activity" evidence="13">
    <location>
        <position position="189"/>
    </location>
</feature>
<dbReference type="GO" id="GO:0042292">
    <property type="term" value="F:URM1 activating enzyme activity"/>
    <property type="evidence" value="ECO:0007669"/>
    <property type="project" value="TreeGrafter"/>
</dbReference>
<evidence type="ECO:0000256" key="4">
    <source>
        <dbReference type="ARBA" id="ARBA00022694"/>
    </source>
</evidence>
<dbReference type="InterPro" id="IPR000594">
    <property type="entry name" value="ThiF_NAD_FAD-bd"/>
</dbReference>
<evidence type="ECO:0000256" key="6">
    <source>
        <dbReference type="ARBA" id="ARBA00022723"/>
    </source>
</evidence>
<feature type="binding site" evidence="13">
    <location>
        <position position="247"/>
    </location>
    <ligand>
        <name>Zn(2+)</name>
        <dbReference type="ChEBI" id="CHEBI:29105"/>
    </ligand>
</feature>
<keyword evidence="3 13" id="KW-0808">Transferase</keyword>
<evidence type="ECO:0000256" key="1">
    <source>
        <dbReference type="ARBA" id="ARBA00004514"/>
    </source>
</evidence>
<keyword evidence="2 13" id="KW-0963">Cytoplasm</keyword>
<feature type="binding site" evidence="13">
    <location>
        <position position="62"/>
    </location>
    <ligand>
        <name>ATP</name>
        <dbReference type="ChEBI" id="CHEBI:30616"/>
    </ligand>
</feature>
<comment type="cofactor">
    <cofactor evidence="13">
        <name>Zn(2+)</name>
        <dbReference type="ChEBI" id="CHEBI:29105"/>
    </cofactor>
    <text evidence="13">Binds 1 zinc ion per subunit.</text>
</comment>
<dbReference type="AlphaFoldDB" id="A0A9P6JV89"/>
<feature type="domain" description="Rhodanese" evidence="14">
    <location>
        <begin position="298"/>
        <end position="390"/>
    </location>
</feature>
<gene>
    <name evidence="13" type="primary">UBA4</name>
    <name evidence="15" type="ORF">CPB83DRAFT_844426</name>
</gene>
<dbReference type="GO" id="GO:0004792">
    <property type="term" value="F:thiosulfate-cyanide sulfurtransferase activity"/>
    <property type="evidence" value="ECO:0007669"/>
    <property type="project" value="TreeGrafter"/>
</dbReference>
<dbReference type="GO" id="GO:0046872">
    <property type="term" value="F:metal ion binding"/>
    <property type="evidence" value="ECO:0007669"/>
    <property type="project" value="UniProtKB-KW"/>
</dbReference>
<comment type="similarity">
    <text evidence="13">In the N-terminal section; belongs to the HesA/MoeB/ThiF family. UBA4 subfamily.</text>
</comment>
<name>A0A9P6JV89_9AGAR</name>
<dbReference type="Gene3D" id="3.40.250.10">
    <property type="entry name" value="Rhodanese-like domain"/>
    <property type="match status" value="1"/>
</dbReference>
<keyword evidence="11 13" id="KW-0511">Multifunctional enzyme</keyword>
<keyword evidence="5" id="KW-0548">Nucleotidyltransferase</keyword>
<dbReference type="FunFam" id="3.40.50.720:FF:000033">
    <property type="entry name" value="Adenylyltransferase and sulfurtransferase MOCS3"/>
    <property type="match status" value="1"/>
</dbReference>
<dbReference type="GO" id="GO:0032447">
    <property type="term" value="P:protein urmylation"/>
    <property type="evidence" value="ECO:0007669"/>
    <property type="project" value="TreeGrafter"/>
</dbReference>
<dbReference type="Proteomes" id="UP000807306">
    <property type="component" value="Unassembled WGS sequence"/>
</dbReference>
<comment type="subcellular location">
    <subcellularLocation>
        <location evidence="1">Cytoplasm</location>
        <location evidence="1">Cytosol</location>
    </subcellularLocation>
</comment>
<accession>A0A9P6JV89</accession>
<evidence type="ECO:0000313" key="16">
    <source>
        <dbReference type="Proteomes" id="UP000807306"/>
    </source>
</evidence>
<keyword evidence="6 13" id="KW-0479">Metal-binding</keyword>
<dbReference type="Pfam" id="PF00899">
    <property type="entry name" value="ThiF"/>
    <property type="match status" value="1"/>
</dbReference>
<dbReference type="SUPFAM" id="SSF69572">
    <property type="entry name" value="Activating enzymes of the ubiquitin-like proteins"/>
    <property type="match status" value="1"/>
</dbReference>
<dbReference type="Gene3D" id="3.40.50.720">
    <property type="entry name" value="NAD(P)-binding Rossmann-like Domain"/>
    <property type="match status" value="1"/>
</dbReference>
<dbReference type="FunFam" id="3.40.250.10:FF:000014">
    <property type="entry name" value="Adenylyltransferase and sulfurtransferase MOCS3"/>
    <property type="match status" value="1"/>
</dbReference>
<dbReference type="NCBIfam" id="NF004281">
    <property type="entry name" value="PRK05690.1"/>
    <property type="match status" value="1"/>
</dbReference>
<evidence type="ECO:0000256" key="13">
    <source>
        <dbReference type="HAMAP-Rule" id="MF_03049"/>
    </source>
</evidence>
<feature type="active site" description="Cysteine persulfide intermediate; for sulfurtransferase activity" evidence="13">
    <location>
        <position position="348"/>
    </location>
</feature>
<dbReference type="GO" id="GO:0002143">
    <property type="term" value="P:tRNA wobble position uridine thiolation"/>
    <property type="evidence" value="ECO:0007669"/>
    <property type="project" value="InterPro"/>
</dbReference>
<proteinExistence type="inferred from homology"/>
<dbReference type="SMART" id="SM00450">
    <property type="entry name" value="RHOD"/>
    <property type="match status" value="1"/>
</dbReference>
<evidence type="ECO:0000256" key="2">
    <source>
        <dbReference type="ARBA" id="ARBA00022490"/>
    </source>
</evidence>
<evidence type="ECO:0000256" key="7">
    <source>
        <dbReference type="ARBA" id="ARBA00022741"/>
    </source>
</evidence>
<evidence type="ECO:0000256" key="11">
    <source>
        <dbReference type="ARBA" id="ARBA00023268"/>
    </source>
</evidence>
<keyword evidence="10 13" id="KW-0067">ATP-binding</keyword>
<dbReference type="GO" id="GO:0005524">
    <property type="term" value="F:ATP binding"/>
    <property type="evidence" value="ECO:0007669"/>
    <property type="project" value="UniProtKB-KW"/>
</dbReference>
<dbReference type="HAMAP" id="MF_03049">
    <property type="entry name" value="MOCS3_Uba4"/>
    <property type="match status" value="1"/>
</dbReference>
<dbReference type="PANTHER" id="PTHR10953">
    <property type="entry name" value="UBIQUITIN-ACTIVATING ENZYME E1"/>
    <property type="match status" value="1"/>
</dbReference>
<dbReference type="InterPro" id="IPR028885">
    <property type="entry name" value="MOCS3/Uba4"/>
</dbReference>
<feature type="binding site" evidence="13">
    <location>
        <position position="175"/>
    </location>
    <ligand>
        <name>Zn(2+)</name>
        <dbReference type="ChEBI" id="CHEBI:29105"/>
    </ligand>
</feature>
<feature type="binding site" evidence="13">
    <location>
        <begin position="69"/>
        <end position="73"/>
    </location>
    <ligand>
        <name>ATP</name>
        <dbReference type="ChEBI" id="CHEBI:30616"/>
    </ligand>
</feature>
<protein>
    <recommendedName>
        <fullName evidence="12">Needs CLA4 to survive protein 3</fullName>
    </recommendedName>
</protein>
<dbReference type="InterPro" id="IPR036873">
    <property type="entry name" value="Rhodanese-like_dom_sf"/>
</dbReference>
<dbReference type="PANTHER" id="PTHR10953:SF102">
    <property type="entry name" value="ADENYLYLTRANSFERASE AND SULFURTRANSFERASE MOCS3"/>
    <property type="match status" value="1"/>
</dbReference>
<evidence type="ECO:0000256" key="3">
    <source>
        <dbReference type="ARBA" id="ARBA00022679"/>
    </source>
</evidence>
<comment type="pathway">
    <text evidence="13">tRNA modification; 5-methoxycarbonylmethyl-2-thiouridine-tRNA biosynthesis.</text>
</comment>
<feature type="binding site" evidence="13">
    <location>
        <begin position="130"/>
        <end position="131"/>
    </location>
    <ligand>
        <name>ATP</name>
        <dbReference type="ChEBI" id="CHEBI:30616"/>
    </ligand>
</feature>
<dbReference type="InterPro" id="IPR035985">
    <property type="entry name" value="Ubiquitin-activating_enz"/>
</dbReference>
<keyword evidence="4 13" id="KW-0819">tRNA processing</keyword>
<reference evidence="15" key="1">
    <citation type="submission" date="2020-11" db="EMBL/GenBank/DDBJ databases">
        <authorList>
            <consortium name="DOE Joint Genome Institute"/>
            <person name="Ahrendt S."/>
            <person name="Riley R."/>
            <person name="Andreopoulos W."/>
            <person name="Labutti K."/>
            <person name="Pangilinan J."/>
            <person name="Ruiz-Duenas F.J."/>
            <person name="Barrasa J.M."/>
            <person name="Sanchez-Garcia M."/>
            <person name="Camarero S."/>
            <person name="Miyauchi S."/>
            <person name="Serrano A."/>
            <person name="Linde D."/>
            <person name="Babiker R."/>
            <person name="Drula E."/>
            <person name="Ayuso-Fernandez I."/>
            <person name="Pacheco R."/>
            <person name="Padilla G."/>
            <person name="Ferreira P."/>
            <person name="Barriuso J."/>
            <person name="Kellner H."/>
            <person name="Castanera R."/>
            <person name="Alfaro M."/>
            <person name="Ramirez L."/>
            <person name="Pisabarro A.G."/>
            <person name="Kuo A."/>
            <person name="Tritt A."/>
            <person name="Lipzen A."/>
            <person name="He G."/>
            <person name="Yan M."/>
            <person name="Ng V."/>
            <person name="Cullen D."/>
            <person name="Martin F."/>
            <person name="Rosso M.-N."/>
            <person name="Henrissat B."/>
            <person name="Hibbett D."/>
            <person name="Martinez A.T."/>
            <person name="Grigoriev I.V."/>
        </authorList>
    </citation>
    <scope>NUCLEOTIDE SEQUENCE</scope>
    <source>
        <strain evidence="15">CBS 506.95</strain>
    </source>
</reference>
<keyword evidence="8" id="KW-0833">Ubl conjugation pathway</keyword>
<feature type="binding site" evidence="13">
    <location>
        <position position="41"/>
    </location>
    <ligand>
        <name>ATP</name>
        <dbReference type="ChEBI" id="CHEBI:30616"/>
    </ligand>
</feature>